<keyword evidence="2" id="KW-1185">Reference proteome</keyword>
<comment type="caution">
    <text evidence="1">The sequence shown here is derived from an EMBL/GenBank/DDBJ whole genome shotgun (WGS) entry which is preliminary data.</text>
</comment>
<dbReference type="EMBL" id="LGUA01001827">
    <property type="protein sequence ID" value="OAX78004.1"/>
    <property type="molecule type" value="Genomic_DNA"/>
</dbReference>
<name>A0A1B7NMF4_9EURO</name>
<evidence type="ECO:0000313" key="1">
    <source>
        <dbReference type="EMBL" id="OAX78004.1"/>
    </source>
</evidence>
<protein>
    <submittedName>
        <fullName evidence="1">Uncharacterized protein</fullName>
    </submittedName>
</protein>
<evidence type="ECO:0000313" key="2">
    <source>
        <dbReference type="Proteomes" id="UP000091918"/>
    </source>
</evidence>
<organism evidence="1 2">
    <name type="scientific">Emergomyces africanus</name>
    <dbReference type="NCBI Taxonomy" id="1955775"/>
    <lineage>
        <taxon>Eukaryota</taxon>
        <taxon>Fungi</taxon>
        <taxon>Dikarya</taxon>
        <taxon>Ascomycota</taxon>
        <taxon>Pezizomycotina</taxon>
        <taxon>Eurotiomycetes</taxon>
        <taxon>Eurotiomycetidae</taxon>
        <taxon>Onygenales</taxon>
        <taxon>Ajellomycetaceae</taxon>
        <taxon>Emergomyces</taxon>
    </lineage>
</organism>
<proteinExistence type="predicted"/>
<dbReference type="Proteomes" id="UP000091918">
    <property type="component" value="Unassembled WGS sequence"/>
</dbReference>
<reference evidence="1 2" key="1">
    <citation type="submission" date="2015-07" db="EMBL/GenBank/DDBJ databases">
        <title>Emmonsia species relationships and genome sequence.</title>
        <authorList>
            <person name="Cuomo C.A."/>
            <person name="Schwartz I.S."/>
            <person name="Kenyon C."/>
            <person name="de Hoog G.S."/>
            <person name="Govender N.P."/>
            <person name="Botha A."/>
            <person name="Moreno L."/>
            <person name="de Vries M."/>
            <person name="Munoz J.F."/>
            <person name="Stielow J.B."/>
        </authorList>
    </citation>
    <scope>NUCLEOTIDE SEQUENCE [LARGE SCALE GENOMIC DNA]</scope>
    <source>
        <strain evidence="1 2">CBS 136260</strain>
    </source>
</reference>
<gene>
    <name evidence="1" type="ORF">ACJ72_07690</name>
</gene>
<sequence length="167" mass="17615">MDNSTNVMVDGAAIKNDARSSDSDIEMIMSNESNSTTSVATNDAADAADANADAADATNNVDADADYTMKDATDNVNHTMKDVINDVENEKLSTTVTSSSSSLSLFSSPHLSLIVCIHSVGTEGDIFKDNAETSRDHAPDSRPDIINQAVINHGNLTGMLVTTAVYK</sequence>
<dbReference type="AlphaFoldDB" id="A0A1B7NMF4"/>
<accession>A0A1B7NMF4</accession>